<dbReference type="Gene3D" id="3.20.20.100">
    <property type="entry name" value="NADP-dependent oxidoreductase domain"/>
    <property type="match status" value="1"/>
</dbReference>
<evidence type="ECO:0000313" key="4">
    <source>
        <dbReference type="Proteomes" id="UP000054197"/>
    </source>
</evidence>
<dbReference type="InterPro" id="IPR050791">
    <property type="entry name" value="Aldo-Keto_reductase"/>
</dbReference>
<organism evidence="3 4">
    <name type="scientific">Pseudomonas fluorescens ICMP 11288</name>
    <dbReference type="NCBI Taxonomy" id="1198309"/>
    <lineage>
        <taxon>Bacteria</taxon>
        <taxon>Pseudomonadati</taxon>
        <taxon>Pseudomonadota</taxon>
        <taxon>Gammaproteobacteria</taxon>
        <taxon>Pseudomonadales</taxon>
        <taxon>Pseudomonadaceae</taxon>
        <taxon>Pseudomonas</taxon>
    </lineage>
</organism>
<evidence type="ECO:0000259" key="2">
    <source>
        <dbReference type="Pfam" id="PF00248"/>
    </source>
</evidence>
<dbReference type="InterPro" id="IPR023210">
    <property type="entry name" value="NADP_OxRdtase_dom"/>
</dbReference>
<comment type="caution">
    <text evidence="3">The sequence shown here is derived from an EMBL/GenBank/DDBJ whole genome shotgun (WGS) entry which is preliminary data.</text>
</comment>
<evidence type="ECO:0000313" key="3">
    <source>
        <dbReference type="EMBL" id="KTB66466.1"/>
    </source>
</evidence>
<dbReference type="SUPFAM" id="SSF51430">
    <property type="entry name" value="NAD(P)-linked oxidoreductase"/>
    <property type="match status" value="1"/>
</dbReference>
<dbReference type="GO" id="GO:0016491">
    <property type="term" value="F:oxidoreductase activity"/>
    <property type="evidence" value="ECO:0007669"/>
    <property type="project" value="UniProtKB-KW"/>
</dbReference>
<sequence length="328" mass="36342">MVSRITLGTQGLRVGRIGLGCMGMSQWYGATDDNESVRTLHRALELGVDFFDSAEAYGPFTNERLLQRAFAGRREEVVIATKFGFRIVDGQIVGVDSSQGNLQKVVEASLKRLGTDHIDVLYQHRLDPTIPIEEVVGAMGRLVDQGKVKYLGLCEVGTSTIERAHNTHPISVVQGEYSLWERNVEQEILPLLHNLGIGYVAFCPLGRGFLTGKAVSAANYDANDFRQQDPRFREENFAANTFLTESILALAASWSMTPAQLALAWLLTRSPHLAVIPGTKRVAYLEENVAADDCVLSAEQLQAIEALLGQWAVAGERYEQRMMQFIDR</sequence>
<dbReference type="PANTHER" id="PTHR43625:SF40">
    <property type="entry name" value="ALDO-KETO REDUCTASE YAKC [NADP(+)]"/>
    <property type="match status" value="1"/>
</dbReference>
<feature type="domain" description="NADP-dependent oxidoreductase" evidence="2">
    <location>
        <begin position="16"/>
        <end position="307"/>
    </location>
</feature>
<dbReference type="EMBL" id="LKEF01000014">
    <property type="protein sequence ID" value="KTB66466.1"/>
    <property type="molecule type" value="Genomic_DNA"/>
</dbReference>
<dbReference type="AlphaFoldDB" id="A0A0W0I0X8"/>
<reference evidence="3 4" key="1">
    <citation type="submission" date="2015-09" db="EMBL/GenBank/DDBJ databases">
        <title>Genome sequence of ICMP 11288.</title>
        <authorList>
            <person name="Visnovsky S."/>
            <person name="Lu A."/>
            <person name="Panda P."/>
            <person name="Pitman A."/>
        </authorList>
    </citation>
    <scope>NUCLEOTIDE SEQUENCE [LARGE SCALE GENOMIC DNA]</scope>
    <source>
        <strain evidence="3 4">ICMP 11288</strain>
    </source>
</reference>
<proteinExistence type="predicted"/>
<dbReference type="CDD" id="cd19076">
    <property type="entry name" value="AKR_AKR13A_13D"/>
    <property type="match status" value="1"/>
</dbReference>
<dbReference type="Proteomes" id="UP000054197">
    <property type="component" value="Unassembled WGS sequence"/>
</dbReference>
<dbReference type="Pfam" id="PF00248">
    <property type="entry name" value="Aldo_ket_red"/>
    <property type="match status" value="1"/>
</dbReference>
<protein>
    <submittedName>
        <fullName evidence="3">Aldo/keto reductase</fullName>
    </submittedName>
</protein>
<name>A0A0W0I0X8_PSEFL</name>
<evidence type="ECO:0000256" key="1">
    <source>
        <dbReference type="ARBA" id="ARBA00023002"/>
    </source>
</evidence>
<keyword evidence="1" id="KW-0560">Oxidoreductase</keyword>
<dbReference type="GO" id="GO:0005737">
    <property type="term" value="C:cytoplasm"/>
    <property type="evidence" value="ECO:0007669"/>
    <property type="project" value="TreeGrafter"/>
</dbReference>
<gene>
    <name evidence="3" type="ORF">AO063_15595</name>
</gene>
<accession>A0A0W0I0X8</accession>
<dbReference type="RefSeq" id="WP_056858253.1">
    <property type="nucleotide sequence ID" value="NZ_LKEF01000014.1"/>
</dbReference>
<dbReference type="PANTHER" id="PTHR43625">
    <property type="entry name" value="AFLATOXIN B1 ALDEHYDE REDUCTASE"/>
    <property type="match status" value="1"/>
</dbReference>
<dbReference type="InterPro" id="IPR036812">
    <property type="entry name" value="NAD(P)_OxRdtase_dom_sf"/>
</dbReference>